<feature type="non-terminal residue" evidence="1">
    <location>
        <position position="77"/>
    </location>
</feature>
<sequence length="77" mass="8562">MATANRRQYDRYANHKNSGVNVLLEEQNGWQVLEARVIDQSEGGLHIVTSNINIPEGSLLVIKATNESWPTGDRKAS</sequence>
<proteinExistence type="predicted"/>
<evidence type="ECO:0000313" key="1">
    <source>
        <dbReference type="EMBL" id="VAX18787.1"/>
    </source>
</evidence>
<organism evidence="1">
    <name type="scientific">hydrothermal vent metagenome</name>
    <dbReference type="NCBI Taxonomy" id="652676"/>
    <lineage>
        <taxon>unclassified sequences</taxon>
        <taxon>metagenomes</taxon>
        <taxon>ecological metagenomes</taxon>
    </lineage>
</organism>
<accession>A0A3B1CPZ4</accession>
<gene>
    <name evidence="1" type="ORF">MNBD_NITROSPINAE01-1943</name>
</gene>
<evidence type="ECO:0008006" key="2">
    <source>
        <dbReference type="Google" id="ProtNLM"/>
    </source>
</evidence>
<name>A0A3B1CPZ4_9ZZZZ</name>
<dbReference type="AlphaFoldDB" id="A0A3B1CPZ4"/>
<protein>
    <recommendedName>
        <fullName evidence="2">PilZ domain-containing protein</fullName>
    </recommendedName>
</protein>
<reference evidence="1" key="1">
    <citation type="submission" date="2018-06" db="EMBL/GenBank/DDBJ databases">
        <authorList>
            <person name="Zhirakovskaya E."/>
        </authorList>
    </citation>
    <scope>NUCLEOTIDE SEQUENCE</scope>
</reference>
<dbReference type="EMBL" id="UOGC01000079">
    <property type="protein sequence ID" value="VAX18787.1"/>
    <property type="molecule type" value="Genomic_DNA"/>
</dbReference>